<protein>
    <recommendedName>
        <fullName evidence="10">Major facilitator superfamily (MFS) profile domain-containing protein</fullName>
    </recommendedName>
</protein>
<keyword evidence="4 7" id="KW-0812">Transmembrane</keyword>
<evidence type="ECO:0000256" key="2">
    <source>
        <dbReference type="ARBA" id="ARBA00022448"/>
    </source>
</evidence>
<reference evidence="8 9" key="1">
    <citation type="submission" date="2018-05" db="EMBL/GenBank/DDBJ databases">
        <title>Lactobacillus sanfranciscensis Ah4 draft denome sequence.</title>
        <authorList>
            <person name="Zhang G."/>
        </authorList>
    </citation>
    <scope>NUCLEOTIDE SEQUENCE [LARGE SCALE GENOMIC DNA]</scope>
    <source>
        <strain evidence="8 9">Ah4</strain>
    </source>
</reference>
<dbReference type="AlphaFoldDB" id="A0A5C4THN8"/>
<dbReference type="Proteomes" id="UP000313312">
    <property type="component" value="Unassembled WGS sequence"/>
</dbReference>
<name>A0A5C4THN8_FRUSA</name>
<dbReference type="GO" id="GO:0005886">
    <property type="term" value="C:plasma membrane"/>
    <property type="evidence" value="ECO:0007669"/>
    <property type="project" value="UniProtKB-SubCell"/>
</dbReference>
<evidence type="ECO:0000256" key="1">
    <source>
        <dbReference type="ARBA" id="ARBA00004651"/>
    </source>
</evidence>
<keyword evidence="6 7" id="KW-0472">Membrane</keyword>
<evidence type="ECO:0008006" key="10">
    <source>
        <dbReference type="Google" id="ProtNLM"/>
    </source>
</evidence>
<evidence type="ECO:0000313" key="8">
    <source>
        <dbReference type="EMBL" id="TNK90001.1"/>
    </source>
</evidence>
<keyword evidence="5 7" id="KW-1133">Transmembrane helix</keyword>
<evidence type="ECO:0000256" key="6">
    <source>
        <dbReference type="ARBA" id="ARBA00023136"/>
    </source>
</evidence>
<evidence type="ECO:0000313" key="9">
    <source>
        <dbReference type="Proteomes" id="UP000313312"/>
    </source>
</evidence>
<feature type="transmembrane region" description="Helical" evidence="7">
    <location>
        <begin position="12"/>
        <end position="36"/>
    </location>
</feature>
<comment type="caution">
    <text evidence="8">The sequence shown here is derived from an EMBL/GenBank/DDBJ whole genome shotgun (WGS) entry which is preliminary data.</text>
</comment>
<dbReference type="Pfam" id="PF05977">
    <property type="entry name" value="MFS_3"/>
    <property type="match status" value="1"/>
</dbReference>
<dbReference type="EMBL" id="QFCR01000022">
    <property type="protein sequence ID" value="TNK90001.1"/>
    <property type="molecule type" value="Genomic_DNA"/>
</dbReference>
<comment type="subcellular location">
    <subcellularLocation>
        <location evidence="1">Cell membrane</location>
        <topology evidence="1">Multi-pass membrane protein</topology>
    </subcellularLocation>
</comment>
<proteinExistence type="predicted"/>
<organism evidence="8 9">
    <name type="scientific">Fructilactobacillus sanfranciscensis</name>
    <name type="common">Lactobacillus sanfranciscensis</name>
    <dbReference type="NCBI Taxonomy" id="1625"/>
    <lineage>
        <taxon>Bacteria</taxon>
        <taxon>Bacillati</taxon>
        <taxon>Bacillota</taxon>
        <taxon>Bacilli</taxon>
        <taxon>Lactobacillales</taxon>
        <taxon>Lactobacillaceae</taxon>
        <taxon>Fructilactobacillus</taxon>
    </lineage>
</organism>
<feature type="transmembrane region" description="Helical" evidence="7">
    <location>
        <begin position="48"/>
        <end position="67"/>
    </location>
</feature>
<dbReference type="InterPro" id="IPR010290">
    <property type="entry name" value="TM_effector"/>
</dbReference>
<sequence length="92" mass="9983">MKSTLLQQKQFRNFFISDIISGFGVGLTTVGANWYVLEQTNSDSIVGTFLAINVLAGFLISPIAGCVTDKFTRRNVIIGTFLIRAVPPGSID</sequence>
<evidence type="ECO:0000256" key="5">
    <source>
        <dbReference type="ARBA" id="ARBA00022989"/>
    </source>
</evidence>
<dbReference type="Gene3D" id="1.20.1250.20">
    <property type="entry name" value="MFS general substrate transporter like domains"/>
    <property type="match status" value="1"/>
</dbReference>
<gene>
    <name evidence="8" type="ORF">DID87_05960</name>
</gene>
<dbReference type="SUPFAM" id="SSF103473">
    <property type="entry name" value="MFS general substrate transporter"/>
    <property type="match status" value="1"/>
</dbReference>
<evidence type="ECO:0000256" key="3">
    <source>
        <dbReference type="ARBA" id="ARBA00022475"/>
    </source>
</evidence>
<dbReference type="RefSeq" id="WP_139555263.1">
    <property type="nucleotide sequence ID" value="NZ_JARBFB010000033.1"/>
</dbReference>
<dbReference type="InterPro" id="IPR036259">
    <property type="entry name" value="MFS_trans_sf"/>
</dbReference>
<accession>A0A5C4THN8</accession>
<dbReference type="PANTHER" id="PTHR23513:SF11">
    <property type="entry name" value="STAPHYLOFERRIN A TRANSPORTER"/>
    <property type="match status" value="1"/>
</dbReference>
<evidence type="ECO:0000256" key="7">
    <source>
        <dbReference type="SAM" id="Phobius"/>
    </source>
</evidence>
<dbReference type="PANTHER" id="PTHR23513">
    <property type="entry name" value="INTEGRAL MEMBRANE EFFLUX PROTEIN-RELATED"/>
    <property type="match status" value="1"/>
</dbReference>
<keyword evidence="3" id="KW-1003">Cell membrane</keyword>
<keyword evidence="2" id="KW-0813">Transport</keyword>
<evidence type="ECO:0000256" key="4">
    <source>
        <dbReference type="ARBA" id="ARBA00022692"/>
    </source>
</evidence>